<sequence length="843" mass="94798">MDVLLYNSAVCRLCGEENENGTLLYSCDANGQNLGDIINKYLPLKVADDGQLPRTLCPGCTIQLEATVEFFNLIISGQKIIRELHQREKEYKKSLLLRSAAEQSEIITEKIVYEINTSDGIFHVEHPIALQVAGLERPRRKRGRPPKKTKSPEELAQEIKEKEEQLAREAAMKENFLNGEAVGKRRRKTPTRFREAVQGKELERIFIEEGMIDPEEKEVSEEKPAPPPAPEVIGHLREAGGLVAVTRGRGRGRPRGRTRPTLSQCSVCGLQFSCSWRYMSHLASHQRRAPEPSAETETKTEGKVDTPQQLPTLPETSDTTSDNILEINSTATDNTAQNDLDNSESTIIKMEIEQTSDAVVEVTSSPVSKPEGPSMEIEPAEEESELVKVKKKLKCNVCDKMFSNRQSKSMHMKAVHAGERPYQCQECGLSFPYPRSLSVHALRHRRAAAGKGFACDLCGKVLNHPSSVVYHKEAEHAGRQYVCINCGKGFKHRQLLQRHQLVHTQIRPHTCKICAATFKTKANLMNHQLRHSGVKKYGCELCKQRFAHKTSLTLHMRLHSGVKPYVCGVCGKSFSQKGNLSEHERIHTGSKPYQCRECARAFTTSSQHRLHARRHQAQRQGSHALKRFPPAAVQRAHRRREDGARRRDDKAPPQIRNHKQVSLLVDKQQPPPLKVEPEPEVVVKPEEETMAPEAEAEDGVIYVTYDVDVERDAPTYHILDTEETELMSDDKVVSNCSLYSGESLLLAEEEEEPTTYYNEDAHMAVTDEEGNPLHFTMQDGTRLAITSADGKSLQVITQDGQTIPVEINGYNEDEEEEEDSADTVVHQLSLQKDSDAAHYFTIV</sequence>
<evidence type="ECO:0000256" key="2">
    <source>
        <dbReference type="ARBA" id="ARBA00022737"/>
    </source>
</evidence>
<feature type="region of interest" description="Disordered" evidence="7">
    <location>
        <begin position="606"/>
        <end position="676"/>
    </location>
</feature>
<dbReference type="InterPro" id="IPR012934">
    <property type="entry name" value="Znf_AD"/>
</dbReference>
<feature type="domain" description="C2H2-type" evidence="8">
    <location>
        <begin position="393"/>
        <end position="421"/>
    </location>
</feature>
<feature type="domain" description="C2H2-type" evidence="8">
    <location>
        <begin position="593"/>
        <end position="620"/>
    </location>
</feature>
<dbReference type="PANTHER" id="PTHR24408:SF58">
    <property type="entry name" value="TRANSCRIPTION FACTOR (TFIIIA), PUTATIVE (AFU_ORTHOLOGUE AFUA_1G05150)-RELATED"/>
    <property type="match status" value="1"/>
</dbReference>
<evidence type="ECO:0000256" key="3">
    <source>
        <dbReference type="ARBA" id="ARBA00022771"/>
    </source>
</evidence>
<evidence type="ECO:0000256" key="6">
    <source>
        <dbReference type="PROSITE-ProRule" id="PRU01263"/>
    </source>
</evidence>
<dbReference type="PROSITE" id="PS51915">
    <property type="entry name" value="ZAD"/>
    <property type="match status" value="1"/>
</dbReference>
<feature type="domain" description="C2H2-type" evidence="8">
    <location>
        <begin position="453"/>
        <end position="481"/>
    </location>
</feature>
<feature type="domain" description="C2H2-type" evidence="8">
    <location>
        <begin position="565"/>
        <end position="592"/>
    </location>
</feature>
<evidence type="ECO:0000313" key="10">
    <source>
        <dbReference type="EMBL" id="KAG7311192.1"/>
    </source>
</evidence>
<dbReference type="PANTHER" id="PTHR24408">
    <property type="entry name" value="ZINC FINGER PROTEIN"/>
    <property type="match status" value="1"/>
</dbReference>
<feature type="binding site" evidence="6">
    <location>
        <position position="60"/>
    </location>
    <ligand>
        <name>Zn(2+)</name>
        <dbReference type="ChEBI" id="CHEBI:29105"/>
    </ligand>
</feature>
<evidence type="ECO:0000313" key="11">
    <source>
        <dbReference type="Proteomes" id="UP000823941"/>
    </source>
</evidence>
<evidence type="ECO:0000256" key="1">
    <source>
        <dbReference type="ARBA" id="ARBA00022723"/>
    </source>
</evidence>
<feature type="region of interest" description="Disordered" evidence="7">
    <location>
        <begin position="213"/>
        <end position="233"/>
    </location>
</feature>
<feature type="compositionally biased region" description="Basic residues" evidence="7">
    <location>
        <begin position="608"/>
        <end position="617"/>
    </location>
</feature>
<proteinExistence type="predicted"/>
<evidence type="ECO:0000256" key="5">
    <source>
        <dbReference type="PROSITE-ProRule" id="PRU00042"/>
    </source>
</evidence>
<keyword evidence="11" id="KW-1185">Reference proteome</keyword>
<accession>A0ABQ7R1L1</accession>
<feature type="binding site" evidence="6">
    <location>
        <position position="11"/>
    </location>
    <ligand>
        <name>Zn(2+)</name>
        <dbReference type="ChEBI" id="CHEBI:29105"/>
    </ligand>
</feature>
<evidence type="ECO:0000259" key="8">
    <source>
        <dbReference type="PROSITE" id="PS50157"/>
    </source>
</evidence>
<dbReference type="InterPro" id="IPR036236">
    <property type="entry name" value="Znf_C2H2_sf"/>
</dbReference>
<dbReference type="SUPFAM" id="SSF57716">
    <property type="entry name" value="Glucocorticoid receptor-like (DNA-binding domain)"/>
    <property type="match status" value="1"/>
</dbReference>
<protein>
    <submittedName>
        <fullName evidence="10">Uncharacterized protein</fullName>
    </submittedName>
</protein>
<keyword evidence="3 5" id="KW-0863">Zinc-finger</keyword>
<feature type="domain" description="ZAD" evidence="9">
    <location>
        <begin position="9"/>
        <end position="84"/>
    </location>
</feature>
<evidence type="ECO:0000256" key="4">
    <source>
        <dbReference type="ARBA" id="ARBA00022833"/>
    </source>
</evidence>
<name>A0ABQ7R1L1_PLUXY</name>
<feature type="domain" description="C2H2-type" evidence="8">
    <location>
        <begin position="537"/>
        <end position="564"/>
    </location>
</feature>
<feature type="compositionally biased region" description="Basic and acidic residues" evidence="7">
    <location>
        <begin position="639"/>
        <end position="651"/>
    </location>
</feature>
<dbReference type="PROSITE" id="PS00028">
    <property type="entry name" value="ZINC_FINGER_C2H2_1"/>
    <property type="match status" value="9"/>
</dbReference>
<dbReference type="SMART" id="SM00868">
    <property type="entry name" value="zf-AD"/>
    <property type="match status" value="1"/>
</dbReference>
<comment type="caution">
    <text evidence="10">The sequence shown here is derived from an EMBL/GenBank/DDBJ whole genome shotgun (WGS) entry which is preliminary data.</text>
</comment>
<keyword evidence="2" id="KW-0677">Repeat</keyword>
<keyword evidence="4 6" id="KW-0862">Zinc</keyword>
<dbReference type="InterPro" id="IPR013087">
    <property type="entry name" value="Znf_C2H2_type"/>
</dbReference>
<feature type="domain" description="C2H2-type" evidence="8">
    <location>
        <begin position="263"/>
        <end position="290"/>
    </location>
</feature>
<dbReference type="Pfam" id="PF07776">
    <property type="entry name" value="zf-AD"/>
    <property type="match status" value="1"/>
</dbReference>
<dbReference type="Gene3D" id="3.40.1800.20">
    <property type="match status" value="1"/>
</dbReference>
<gene>
    <name evidence="10" type="ORF">JYU34_002195</name>
</gene>
<dbReference type="EMBL" id="JAHIBW010000004">
    <property type="protein sequence ID" value="KAG7311192.1"/>
    <property type="molecule type" value="Genomic_DNA"/>
</dbReference>
<dbReference type="Gene3D" id="3.30.160.60">
    <property type="entry name" value="Classic Zinc Finger"/>
    <property type="match status" value="7"/>
</dbReference>
<feature type="compositionally biased region" description="Basic residues" evidence="7">
    <location>
        <begin position="138"/>
        <end position="149"/>
    </location>
</feature>
<feature type="compositionally biased region" description="Polar residues" evidence="7">
    <location>
        <begin position="306"/>
        <end position="322"/>
    </location>
</feature>
<organism evidence="10 11">
    <name type="scientific">Plutella xylostella</name>
    <name type="common">Diamondback moth</name>
    <name type="synonym">Plutella maculipennis</name>
    <dbReference type="NCBI Taxonomy" id="51655"/>
    <lineage>
        <taxon>Eukaryota</taxon>
        <taxon>Metazoa</taxon>
        <taxon>Ecdysozoa</taxon>
        <taxon>Arthropoda</taxon>
        <taxon>Hexapoda</taxon>
        <taxon>Insecta</taxon>
        <taxon>Pterygota</taxon>
        <taxon>Neoptera</taxon>
        <taxon>Endopterygota</taxon>
        <taxon>Lepidoptera</taxon>
        <taxon>Glossata</taxon>
        <taxon>Ditrysia</taxon>
        <taxon>Yponomeutoidea</taxon>
        <taxon>Plutellidae</taxon>
        <taxon>Plutella</taxon>
    </lineage>
</organism>
<dbReference type="SMART" id="SM00355">
    <property type="entry name" value="ZnF_C2H2"/>
    <property type="match status" value="9"/>
</dbReference>
<evidence type="ECO:0000256" key="7">
    <source>
        <dbReference type="SAM" id="MobiDB-lite"/>
    </source>
</evidence>
<feature type="domain" description="C2H2-type" evidence="8">
    <location>
        <begin position="422"/>
        <end position="449"/>
    </location>
</feature>
<reference evidence="10 11" key="1">
    <citation type="submission" date="2021-06" db="EMBL/GenBank/DDBJ databases">
        <title>A haploid diamondback moth (Plutella xylostella L.) genome assembly resolves 31 chromosomes and identifies a diamide resistance mutation.</title>
        <authorList>
            <person name="Ward C.M."/>
            <person name="Perry K.D."/>
            <person name="Baker G."/>
            <person name="Powis K."/>
            <person name="Heckel D.G."/>
            <person name="Baxter S.W."/>
        </authorList>
    </citation>
    <scope>NUCLEOTIDE SEQUENCE [LARGE SCALE GENOMIC DNA]</scope>
    <source>
        <strain evidence="10 11">LV</strain>
        <tissue evidence="10">Single pupa</tissue>
    </source>
</reference>
<feature type="region of interest" description="Disordered" evidence="7">
    <location>
        <begin position="284"/>
        <end position="322"/>
    </location>
</feature>
<dbReference type="SUPFAM" id="SSF57667">
    <property type="entry name" value="beta-beta-alpha zinc fingers"/>
    <property type="match status" value="4"/>
</dbReference>
<feature type="domain" description="C2H2-type" evidence="8">
    <location>
        <begin position="509"/>
        <end position="536"/>
    </location>
</feature>
<feature type="domain" description="C2H2-type" evidence="8">
    <location>
        <begin position="481"/>
        <end position="508"/>
    </location>
</feature>
<feature type="binding site" evidence="6">
    <location>
        <position position="14"/>
    </location>
    <ligand>
        <name>Zn(2+)</name>
        <dbReference type="ChEBI" id="CHEBI:29105"/>
    </ligand>
</feature>
<feature type="binding site" evidence="6">
    <location>
        <position position="57"/>
    </location>
    <ligand>
        <name>Zn(2+)</name>
        <dbReference type="ChEBI" id="CHEBI:29105"/>
    </ligand>
</feature>
<dbReference type="PROSITE" id="PS50157">
    <property type="entry name" value="ZINC_FINGER_C2H2_2"/>
    <property type="match status" value="9"/>
</dbReference>
<evidence type="ECO:0000259" key="9">
    <source>
        <dbReference type="PROSITE" id="PS51915"/>
    </source>
</evidence>
<dbReference type="Pfam" id="PF00096">
    <property type="entry name" value="zf-C2H2"/>
    <property type="match status" value="5"/>
</dbReference>
<feature type="region of interest" description="Disordered" evidence="7">
    <location>
        <begin position="135"/>
        <end position="155"/>
    </location>
</feature>
<dbReference type="Proteomes" id="UP000823941">
    <property type="component" value="Chromosome 4"/>
</dbReference>
<keyword evidence="1 6" id="KW-0479">Metal-binding</keyword>